<dbReference type="PANTHER" id="PTHR36124">
    <property type="match status" value="1"/>
</dbReference>
<dbReference type="RefSeq" id="WP_130584779.1">
    <property type="nucleotide sequence ID" value="NZ_CP029159.1"/>
</dbReference>
<dbReference type="PANTHER" id="PTHR36124:SF1">
    <property type="entry name" value="ER-BOUND OXYGENASE MPAB_MPAB'_RUBBER OXYGENASE CATALYTIC DOMAIN-CONTAINING PROTEIN"/>
    <property type="match status" value="1"/>
</dbReference>
<dbReference type="EMBL" id="CP029159">
    <property type="protein sequence ID" value="QKM66302.1"/>
    <property type="molecule type" value="Genomic_DNA"/>
</dbReference>
<evidence type="ECO:0000259" key="2">
    <source>
        <dbReference type="Pfam" id="PF09995"/>
    </source>
</evidence>
<dbReference type="InterPro" id="IPR046366">
    <property type="entry name" value="MPAB"/>
</dbReference>
<dbReference type="InterPro" id="IPR018713">
    <property type="entry name" value="MPAB/Lcp_cat_dom"/>
</dbReference>
<feature type="domain" description="ER-bound oxygenase mpaB/mpaB'/Rubber oxygenase catalytic" evidence="2">
    <location>
        <begin position="48"/>
        <end position="238"/>
    </location>
</feature>
<proteinExistence type="predicted"/>
<evidence type="ECO:0000313" key="3">
    <source>
        <dbReference type="EMBL" id="QKM66302.1"/>
    </source>
</evidence>
<gene>
    <name evidence="3" type="ORF">STSU_003095</name>
</gene>
<dbReference type="Proteomes" id="UP000005940">
    <property type="component" value="Chromosome"/>
</dbReference>
<organism evidence="3 4">
    <name type="scientific">Streptomyces tsukubensis (strain DSM 42081 / NBRC 108919 / NRRL 18488 / 9993)</name>
    <dbReference type="NCBI Taxonomy" id="1114943"/>
    <lineage>
        <taxon>Bacteria</taxon>
        <taxon>Bacillati</taxon>
        <taxon>Actinomycetota</taxon>
        <taxon>Actinomycetes</taxon>
        <taxon>Kitasatosporales</taxon>
        <taxon>Streptomycetaceae</taxon>
        <taxon>Streptomyces</taxon>
    </lineage>
</organism>
<reference evidence="3 4" key="1">
    <citation type="journal article" date="2012" name="J. Bacteriol.">
        <title>Draft genome of Streptomyces tsukubaensis NRRL 18488, the producer of the clinically important immunosuppressant tacrolimus (FK506).</title>
        <authorList>
            <person name="Barreiro C."/>
            <person name="Prieto C."/>
            <person name="Sola-Landa A."/>
            <person name="Solera E."/>
            <person name="Martinez-Castro M."/>
            <person name="Perez-Redondo R."/>
            <person name="Garcia-Estrada C."/>
            <person name="Aparicio J.F."/>
            <person name="Fernandez-Martinez L.T."/>
            <person name="Santos-Aberturas J."/>
            <person name="Salehi-Najafabadi Z."/>
            <person name="Rodriguez-Garcia A."/>
            <person name="Tauch A."/>
            <person name="Martin J.F."/>
        </authorList>
    </citation>
    <scope>NUCLEOTIDE SEQUENCE [LARGE SCALE GENOMIC DNA]</scope>
    <source>
        <strain evidence="4">DSM 42081 / NBRC 108919 / NRRL 18488 / 9993</strain>
    </source>
</reference>
<dbReference type="Pfam" id="PF09995">
    <property type="entry name" value="MPAB_Lcp_cat"/>
    <property type="match status" value="1"/>
</dbReference>
<evidence type="ECO:0000313" key="4">
    <source>
        <dbReference type="Proteomes" id="UP000005940"/>
    </source>
</evidence>
<sequence>MRRYDRLRELRRMDPERDYWEMYRLIAVYEFPWDFVRALELALFRTYAVPSIGALLLRTAQFTERPQKRYDDTALLLDAVVEHGFASEQGRTAIRRINGMHRSYEISNDEMRYVLSTFVVVPKRWLDLYGWRRLTPHELRACTAYYRQLGRRMGITEIPETFAEFERCLDDYEARHFGWDEGGRAVADATLDLMTSWYPGPLAPGLRAATISLLDPPLREAFRFPAPSPALRRTVDGALKLRGRAVRLLPPRRAPHFARQNREIKGYRQGYRLAELGTFPVPGVRGCPVPHGSREATPPQPPVAPAP</sequence>
<protein>
    <submittedName>
        <fullName evidence="3">DUF2236 domain-containing protein</fullName>
    </submittedName>
</protein>
<name>A0A7G3UBA3_STRT9</name>
<keyword evidence="4" id="KW-1185">Reference proteome</keyword>
<feature type="compositionally biased region" description="Pro residues" evidence="1">
    <location>
        <begin position="298"/>
        <end position="307"/>
    </location>
</feature>
<evidence type="ECO:0000256" key="1">
    <source>
        <dbReference type="SAM" id="MobiDB-lite"/>
    </source>
</evidence>
<dbReference type="GO" id="GO:0016491">
    <property type="term" value="F:oxidoreductase activity"/>
    <property type="evidence" value="ECO:0007669"/>
    <property type="project" value="InterPro"/>
</dbReference>
<feature type="region of interest" description="Disordered" evidence="1">
    <location>
        <begin position="286"/>
        <end position="307"/>
    </location>
</feature>
<dbReference type="AlphaFoldDB" id="A0A7G3UBA3"/>
<accession>A0A7G3UBA3</accession>